<name>A0A9W9G988_9EURO</name>
<gene>
    <name evidence="2" type="ORF">NUU61_000086</name>
</gene>
<evidence type="ECO:0000256" key="1">
    <source>
        <dbReference type="SAM" id="Phobius"/>
    </source>
</evidence>
<keyword evidence="1" id="KW-0812">Transmembrane</keyword>
<evidence type="ECO:0000313" key="3">
    <source>
        <dbReference type="Proteomes" id="UP001141434"/>
    </source>
</evidence>
<keyword evidence="1" id="KW-0472">Membrane</keyword>
<evidence type="ECO:0000313" key="2">
    <source>
        <dbReference type="EMBL" id="KAJ5114327.1"/>
    </source>
</evidence>
<accession>A0A9W9G988</accession>
<reference evidence="2" key="1">
    <citation type="submission" date="2022-11" db="EMBL/GenBank/DDBJ databases">
        <authorList>
            <person name="Petersen C."/>
        </authorList>
    </citation>
    <scope>NUCLEOTIDE SEQUENCE</scope>
    <source>
        <strain evidence="2">IBT 34128</strain>
    </source>
</reference>
<dbReference type="GeneID" id="81389838"/>
<reference evidence="2" key="2">
    <citation type="journal article" date="2023" name="IMA Fungus">
        <title>Comparative genomic study of the Penicillium genus elucidates a diverse pangenome and 15 lateral gene transfer events.</title>
        <authorList>
            <person name="Petersen C."/>
            <person name="Sorensen T."/>
            <person name="Nielsen M.R."/>
            <person name="Sondergaard T.E."/>
            <person name="Sorensen J.L."/>
            <person name="Fitzpatrick D.A."/>
            <person name="Frisvad J.C."/>
            <person name="Nielsen K.L."/>
        </authorList>
    </citation>
    <scope>NUCLEOTIDE SEQUENCE</scope>
    <source>
        <strain evidence="2">IBT 34128</strain>
    </source>
</reference>
<feature type="transmembrane region" description="Helical" evidence="1">
    <location>
        <begin position="35"/>
        <end position="56"/>
    </location>
</feature>
<dbReference type="RefSeq" id="XP_056515520.1">
    <property type="nucleotide sequence ID" value="XM_056650670.1"/>
</dbReference>
<protein>
    <submittedName>
        <fullName evidence="2">Uncharacterized protein</fullName>
    </submittedName>
</protein>
<keyword evidence="3" id="KW-1185">Reference proteome</keyword>
<sequence>MNCDSSTAGSHQTYTAELEESAFLRRSRSLHWARLGLSSLIFIAAIAIIPCEAVPLRHYKSTSEWASVGLALWPLNFDLRPTVAALSCGCVITFLSLMYIVAALLPSPHSRIKPLNTYASLSAFAGFITALVGVLFIIHRPSSSYPAGFTHNETLHSWTCKWKIAPDGAQAPIYFSRDCASTRAGFVLLCVLLALEVLLGLVAAVGAWLQRNVARHREDLVQLEKLDIATKQVFRN</sequence>
<feature type="transmembrane region" description="Helical" evidence="1">
    <location>
        <begin position="117"/>
        <end position="138"/>
    </location>
</feature>
<keyword evidence="1" id="KW-1133">Transmembrane helix</keyword>
<dbReference type="OrthoDB" id="3890746at2759"/>
<dbReference type="EMBL" id="JAPMSZ010000001">
    <property type="protein sequence ID" value="KAJ5114327.1"/>
    <property type="molecule type" value="Genomic_DNA"/>
</dbReference>
<feature type="transmembrane region" description="Helical" evidence="1">
    <location>
        <begin position="184"/>
        <end position="209"/>
    </location>
</feature>
<proteinExistence type="predicted"/>
<dbReference type="AlphaFoldDB" id="A0A9W9G988"/>
<organism evidence="2 3">
    <name type="scientific">Penicillium alfredii</name>
    <dbReference type="NCBI Taxonomy" id="1506179"/>
    <lineage>
        <taxon>Eukaryota</taxon>
        <taxon>Fungi</taxon>
        <taxon>Dikarya</taxon>
        <taxon>Ascomycota</taxon>
        <taxon>Pezizomycotina</taxon>
        <taxon>Eurotiomycetes</taxon>
        <taxon>Eurotiomycetidae</taxon>
        <taxon>Eurotiales</taxon>
        <taxon>Aspergillaceae</taxon>
        <taxon>Penicillium</taxon>
    </lineage>
</organism>
<dbReference type="Proteomes" id="UP001141434">
    <property type="component" value="Unassembled WGS sequence"/>
</dbReference>
<feature type="transmembrane region" description="Helical" evidence="1">
    <location>
        <begin position="83"/>
        <end position="105"/>
    </location>
</feature>
<comment type="caution">
    <text evidence="2">The sequence shown here is derived from an EMBL/GenBank/DDBJ whole genome shotgun (WGS) entry which is preliminary data.</text>
</comment>